<evidence type="ECO:0000256" key="1">
    <source>
        <dbReference type="SAM" id="MobiDB-lite"/>
    </source>
</evidence>
<feature type="compositionally biased region" description="Low complexity" evidence="1">
    <location>
        <begin position="478"/>
        <end position="488"/>
    </location>
</feature>
<feature type="compositionally biased region" description="Basic and acidic residues" evidence="1">
    <location>
        <begin position="415"/>
        <end position="477"/>
    </location>
</feature>
<dbReference type="Pfam" id="PF14326">
    <property type="entry name" value="DUF4384"/>
    <property type="match status" value="1"/>
</dbReference>
<feature type="compositionally biased region" description="Basic and acidic residues" evidence="1">
    <location>
        <begin position="381"/>
        <end position="390"/>
    </location>
</feature>
<feature type="domain" description="DUF4384" evidence="2">
    <location>
        <begin position="170"/>
        <end position="248"/>
    </location>
</feature>
<name>A0A6J4ML74_9BACT</name>
<dbReference type="InterPro" id="IPR025493">
    <property type="entry name" value="DUF4384"/>
</dbReference>
<accession>A0A6J4ML74</accession>
<proteinExistence type="predicted"/>
<reference evidence="3" key="1">
    <citation type="submission" date="2020-02" db="EMBL/GenBank/DDBJ databases">
        <authorList>
            <person name="Meier V. D."/>
        </authorList>
    </citation>
    <scope>NUCLEOTIDE SEQUENCE</scope>
    <source>
        <strain evidence="3">AVDCRST_MAG68</strain>
    </source>
</reference>
<gene>
    <name evidence="3" type="ORF">AVDCRST_MAG68-4599</name>
</gene>
<dbReference type="AlphaFoldDB" id="A0A6J4ML74"/>
<feature type="region of interest" description="Disordered" evidence="1">
    <location>
        <begin position="367"/>
        <end position="499"/>
    </location>
</feature>
<sequence>MTKGSHRDTEAQRTALLCASVSLCDPSPVQNARTRVHVRGHGRAGRRGGGGVIRCDGIAWEKRAGGNGACSVEGAASRPTGDTPHMRTTLLAAITLLAFGSSEGAASAADTTRAVPAPSAPVQEIAPGPMHASAVQISARYDGYQDGYDRRDQYGRVGVRVWMDDDRDVFRVGDRSRVLVRTDRDAYVAVLHIDTNGDVEVLHPRSPADDGYLRGGRVHTLHPRGYSYLSVRGGYGIGYVFAVASQEPLDSRVLRDLYYRRAGSWSHEYSVYGDPFRAMDRFERMLVLDYEYGEHDTDYYSYHVGRRYSHPRYACYDSYGSWYSSRGAYYDSCDRVRVLLVQVPYYYDTRYYRGDRRVYYGRNNGYYYDDRYGRRTQPTHGYKERTDVRGDAGQSRGDSRRPAPPAQRGSGSYTAERDAQQEPRVARPERTRPTFERRPPEAAPETRRAEPPSRREEPRREAPRREEVRRDEPRRESGSPSRESAPAERSSPRVRPPLE</sequence>
<evidence type="ECO:0000313" key="3">
    <source>
        <dbReference type="EMBL" id="CAA9362894.1"/>
    </source>
</evidence>
<evidence type="ECO:0000259" key="2">
    <source>
        <dbReference type="Pfam" id="PF14326"/>
    </source>
</evidence>
<dbReference type="EMBL" id="CADCTW010000210">
    <property type="protein sequence ID" value="CAA9362894.1"/>
    <property type="molecule type" value="Genomic_DNA"/>
</dbReference>
<organism evidence="3">
    <name type="scientific">uncultured Gemmatimonadota bacterium</name>
    <dbReference type="NCBI Taxonomy" id="203437"/>
    <lineage>
        <taxon>Bacteria</taxon>
        <taxon>Pseudomonadati</taxon>
        <taxon>Gemmatimonadota</taxon>
        <taxon>environmental samples</taxon>
    </lineage>
</organism>
<protein>
    <recommendedName>
        <fullName evidence="2">DUF4384 domain-containing protein</fullName>
    </recommendedName>
</protein>